<feature type="domain" description="N-acetyltransferase" evidence="2">
    <location>
        <begin position="125"/>
        <end position="254"/>
    </location>
</feature>
<accession>A0A8J3BAW3</accession>
<evidence type="ECO:0000313" key="4">
    <source>
        <dbReference type="Proteomes" id="UP000649739"/>
    </source>
</evidence>
<dbReference type="EMBL" id="BMQB01000007">
    <property type="protein sequence ID" value="GGK01711.1"/>
    <property type="molecule type" value="Genomic_DNA"/>
</dbReference>
<comment type="caution">
    <text evidence="3">The sequence shown here is derived from an EMBL/GenBank/DDBJ whole genome shotgun (WGS) entry which is preliminary data.</text>
</comment>
<keyword evidence="4" id="KW-1185">Reference proteome</keyword>
<feature type="compositionally biased region" description="Pro residues" evidence="1">
    <location>
        <begin position="93"/>
        <end position="106"/>
    </location>
</feature>
<reference evidence="3" key="1">
    <citation type="journal article" date="2014" name="Int. J. Syst. Evol. Microbiol.">
        <title>Complete genome sequence of Corynebacterium casei LMG S-19264T (=DSM 44701T), isolated from a smear-ripened cheese.</title>
        <authorList>
            <consortium name="US DOE Joint Genome Institute (JGI-PGF)"/>
            <person name="Walter F."/>
            <person name="Albersmeier A."/>
            <person name="Kalinowski J."/>
            <person name="Ruckert C."/>
        </authorList>
    </citation>
    <scope>NUCLEOTIDE SEQUENCE</scope>
    <source>
        <strain evidence="3">JCM 3090</strain>
    </source>
</reference>
<sequence>MERRLLHHLAGWLGQWPPLAPLQVVGSGRRLEPGWDGRTHPAIAVGHPGGLLLSVPPVAAPEVRRAAGIARPDADADAARRPAYAGGAGAPAGPAPGPPRPGPPGLPDHLPALVGYPRRRLYAGVFRWTGAPAALPEAGEWLPAGDPALPVWLAAYDSPVLVVRDPDTGAYLAGVGVRRHTACGHELAVDVAPAARGRGLARRLFAAAARRSLDEGAVPTYVHDPGDAAAAGAAAAAGFAERGWRYHDLSGSVQ</sequence>
<dbReference type="Proteomes" id="UP000649739">
    <property type="component" value="Unassembled WGS sequence"/>
</dbReference>
<evidence type="ECO:0000259" key="2">
    <source>
        <dbReference type="PROSITE" id="PS51186"/>
    </source>
</evidence>
<dbReference type="Pfam" id="PF00583">
    <property type="entry name" value="Acetyltransf_1"/>
    <property type="match status" value="1"/>
</dbReference>
<gene>
    <name evidence="3" type="ORF">GCM10010123_34490</name>
</gene>
<evidence type="ECO:0000256" key="1">
    <source>
        <dbReference type="SAM" id="MobiDB-lite"/>
    </source>
</evidence>
<dbReference type="GO" id="GO:0016747">
    <property type="term" value="F:acyltransferase activity, transferring groups other than amino-acyl groups"/>
    <property type="evidence" value="ECO:0007669"/>
    <property type="project" value="InterPro"/>
</dbReference>
<feature type="region of interest" description="Disordered" evidence="1">
    <location>
        <begin position="69"/>
        <end position="110"/>
    </location>
</feature>
<dbReference type="RefSeq" id="WP_189171183.1">
    <property type="nucleotide sequence ID" value="NZ_BMQB01000007.1"/>
</dbReference>
<dbReference type="InterPro" id="IPR000182">
    <property type="entry name" value="GNAT_dom"/>
</dbReference>
<protein>
    <recommendedName>
        <fullName evidence="2">N-acetyltransferase domain-containing protein</fullName>
    </recommendedName>
</protein>
<name>A0A8J3BAW3_9ACTN</name>
<dbReference type="InterPro" id="IPR016181">
    <property type="entry name" value="Acyl_CoA_acyltransferase"/>
</dbReference>
<dbReference type="SUPFAM" id="SSF55729">
    <property type="entry name" value="Acyl-CoA N-acyltransferases (Nat)"/>
    <property type="match status" value="1"/>
</dbReference>
<evidence type="ECO:0000313" key="3">
    <source>
        <dbReference type="EMBL" id="GGK01711.1"/>
    </source>
</evidence>
<dbReference type="AlphaFoldDB" id="A0A8J3BAW3"/>
<dbReference type="Gene3D" id="3.40.630.30">
    <property type="match status" value="1"/>
</dbReference>
<dbReference type="PROSITE" id="PS51186">
    <property type="entry name" value="GNAT"/>
    <property type="match status" value="1"/>
</dbReference>
<reference evidence="3" key="2">
    <citation type="submission" date="2020-09" db="EMBL/GenBank/DDBJ databases">
        <authorList>
            <person name="Sun Q."/>
            <person name="Ohkuma M."/>
        </authorList>
    </citation>
    <scope>NUCLEOTIDE SEQUENCE</scope>
    <source>
        <strain evidence="3">JCM 3090</strain>
    </source>
</reference>
<organism evidence="3 4">
    <name type="scientific">Pilimelia anulata</name>
    <dbReference type="NCBI Taxonomy" id="53371"/>
    <lineage>
        <taxon>Bacteria</taxon>
        <taxon>Bacillati</taxon>
        <taxon>Actinomycetota</taxon>
        <taxon>Actinomycetes</taxon>
        <taxon>Micromonosporales</taxon>
        <taxon>Micromonosporaceae</taxon>
        <taxon>Pilimelia</taxon>
    </lineage>
</organism>
<proteinExistence type="predicted"/>